<keyword evidence="1" id="KW-0175">Coiled coil</keyword>
<dbReference type="WBParaSite" id="SSTP_0001199100.1">
    <property type="protein sequence ID" value="SSTP_0001199100.1"/>
    <property type="gene ID" value="SSTP_0001199100"/>
</dbReference>
<reference evidence="4" key="1">
    <citation type="submission" date="2015-08" db="UniProtKB">
        <authorList>
            <consortium name="WormBaseParasite"/>
        </authorList>
    </citation>
    <scope>IDENTIFICATION</scope>
</reference>
<dbReference type="InterPro" id="IPR038558">
    <property type="entry name" value="SAS-6_N_sf"/>
</dbReference>
<organism evidence="4">
    <name type="scientific">Strongyloides stercoralis</name>
    <name type="common">Threadworm</name>
    <dbReference type="NCBI Taxonomy" id="6248"/>
    <lineage>
        <taxon>Eukaryota</taxon>
        <taxon>Metazoa</taxon>
        <taxon>Ecdysozoa</taxon>
        <taxon>Nematoda</taxon>
        <taxon>Chromadorea</taxon>
        <taxon>Rhabditida</taxon>
        <taxon>Tylenchina</taxon>
        <taxon>Panagrolaimomorpha</taxon>
        <taxon>Strongyloidoidea</taxon>
        <taxon>Strongyloididae</taxon>
        <taxon>Strongyloides</taxon>
    </lineage>
</organism>
<dbReference type="Pfam" id="PF16531">
    <property type="entry name" value="SAS-6_N"/>
    <property type="match status" value="1"/>
</dbReference>
<dbReference type="WBParaSite" id="TCONS_00002517.p1">
    <property type="protein sequence ID" value="TCONS_00002517.p1"/>
    <property type="gene ID" value="XLOC_002359"/>
</dbReference>
<protein>
    <submittedName>
        <fullName evidence="4 5">SAS-6_N domain-containing protein</fullName>
    </submittedName>
</protein>
<name>A0A0K0ERA8_STRER</name>
<dbReference type="InterPro" id="IPR032396">
    <property type="entry name" value="SAS-6_N"/>
</dbReference>
<evidence type="ECO:0000313" key="4">
    <source>
        <dbReference type="WBParaSite" id="SSTP_0001199100.1"/>
    </source>
</evidence>
<evidence type="ECO:0000256" key="1">
    <source>
        <dbReference type="SAM" id="Coils"/>
    </source>
</evidence>
<dbReference type="STRING" id="6248.A0A0K0ERA8"/>
<dbReference type="Gene3D" id="1.10.287.1490">
    <property type="match status" value="1"/>
</dbReference>
<keyword evidence="3" id="KW-1185">Reference proteome</keyword>
<evidence type="ECO:0000313" key="5">
    <source>
        <dbReference type="WBParaSite" id="TCONS_00002517.p1"/>
    </source>
</evidence>
<dbReference type="Proteomes" id="UP000035681">
    <property type="component" value="Unplaced"/>
</dbReference>
<dbReference type="AlphaFoldDB" id="A0A0K0ERA8"/>
<dbReference type="Gene3D" id="2.170.210.20">
    <property type="entry name" value="Spindle assembly abnormal protein 6, N-terminal domain"/>
    <property type="match status" value="1"/>
</dbReference>
<feature type="coiled-coil region" evidence="1">
    <location>
        <begin position="172"/>
        <end position="392"/>
    </location>
</feature>
<feature type="domain" description="Spindle assembly abnormal protein 6 N-terminal" evidence="2">
    <location>
        <begin position="4"/>
        <end position="152"/>
    </location>
</feature>
<evidence type="ECO:0000259" key="2">
    <source>
        <dbReference type="Pfam" id="PF16531"/>
    </source>
</evidence>
<accession>A0A0K0ERA8</accession>
<proteinExistence type="predicted"/>
<evidence type="ECO:0000313" key="3">
    <source>
        <dbReference type="Proteomes" id="UP000035681"/>
    </source>
</evidence>
<sequence>MEVLFNSPVSVKIASSSEGVFQKRRALYNIKVLIKNAAIDKEFIVELSDDQKPSFIFTVTLTRESYLVLQKEQRLEADFDQCIKIVVDFLRSLVPENVSINENNSNSKGKYLKGNDEEQFIKVSFEENDKKLTIELMSKSTLKALSLLSLTMNALSGEDLVYHLERKMQVKVQTLEHKLSETIKKNDEKKKDLESIMERLKKKNSTLENELEDARKERSELKNNINDKESEIRVIQRDLDMLKSEREIDLSQLDNLTDELNQCRDQIYELEDILKDKDDEIDDLKERIDLIEKERDTLILENTRLRERCSQLKADHSKANEILGKFMSEHNKERNSISSLTKEIEKFKLESAKYSEDIKIKTKKITELEKINSEQKAKIKLLESRCEKFQDMVVPKRKSNILVDNISVNHPDKVLSDRKYNTNPNLH</sequence>